<gene>
    <name evidence="1" type="ORF">J9309_06015</name>
</gene>
<sequence length="106" mass="12275">MINNNSIYRKTGGGFIGSLRFTYPLIELIVEENLIRLKPIIGNSWKFSPEDVVSIEPYSDLWYKGIQIKHIKKRNPDLIVFRTTSIKEVIEEIEKIGFIPKAKPLD</sequence>
<name>A0ABX7XFZ4_9FLAO</name>
<dbReference type="RefSeq" id="WP_230477649.1">
    <property type="nucleotide sequence ID" value="NZ_CP072842.1"/>
</dbReference>
<reference evidence="1 2" key="1">
    <citation type="journal article" date="2021" name="Int. J. Syst. Evol. Microbiol.">
        <title>Faecalibacter bovis sp. nov., isolated from cow faeces.</title>
        <authorList>
            <person name="Li F."/>
            <person name="Zhao W."/>
            <person name="Hong Q."/>
            <person name="Shao Q."/>
            <person name="Song J."/>
            <person name="Yang S."/>
        </authorList>
    </citation>
    <scope>NUCLEOTIDE SEQUENCE [LARGE SCALE GENOMIC DNA]</scope>
    <source>
        <strain evidence="1 2">ZY171143</strain>
    </source>
</reference>
<evidence type="ECO:0000313" key="1">
    <source>
        <dbReference type="EMBL" id="QTV06865.1"/>
    </source>
</evidence>
<accession>A0ABX7XFZ4</accession>
<reference evidence="2" key="2">
    <citation type="submission" date="2021-04" db="EMBL/GenBank/DDBJ databases">
        <title>Taxonomy of Flavobacteriaceae bacterium ZY171143.</title>
        <authorList>
            <person name="Li F."/>
        </authorList>
    </citation>
    <scope>NUCLEOTIDE SEQUENCE [LARGE SCALE GENOMIC DNA]</scope>
    <source>
        <strain evidence="2">ZY171143</strain>
    </source>
</reference>
<proteinExistence type="predicted"/>
<evidence type="ECO:0000313" key="2">
    <source>
        <dbReference type="Proteomes" id="UP000672011"/>
    </source>
</evidence>
<protein>
    <submittedName>
        <fullName evidence="1">Uncharacterized protein</fullName>
    </submittedName>
</protein>
<organism evidence="1 2">
    <name type="scientific">Faecalibacter bovis</name>
    <dbReference type="NCBI Taxonomy" id="2898187"/>
    <lineage>
        <taxon>Bacteria</taxon>
        <taxon>Pseudomonadati</taxon>
        <taxon>Bacteroidota</taxon>
        <taxon>Flavobacteriia</taxon>
        <taxon>Flavobacteriales</taxon>
        <taxon>Weeksellaceae</taxon>
        <taxon>Faecalibacter</taxon>
    </lineage>
</organism>
<keyword evidence="2" id="KW-1185">Reference proteome</keyword>
<dbReference type="Proteomes" id="UP000672011">
    <property type="component" value="Chromosome"/>
</dbReference>
<dbReference type="EMBL" id="CP072842">
    <property type="protein sequence ID" value="QTV06865.1"/>
    <property type="molecule type" value="Genomic_DNA"/>
</dbReference>